<dbReference type="PANTHER" id="PTHR47723:SF19">
    <property type="entry name" value="POLYNUCLEOTIDYL TRANSFERASE, RIBONUCLEASE H-LIKE SUPERFAMILY PROTEIN"/>
    <property type="match status" value="1"/>
</dbReference>
<organism evidence="4 5">
    <name type="scientific">Hibiscus sabdariffa</name>
    <name type="common">roselle</name>
    <dbReference type="NCBI Taxonomy" id="183260"/>
    <lineage>
        <taxon>Eukaryota</taxon>
        <taxon>Viridiplantae</taxon>
        <taxon>Streptophyta</taxon>
        <taxon>Embryophyta</taxon>
        <taxon>Tracheophyta</taxon>
        <taxon>Spermatophyta</taxon>
        <taxon>Magnoliopsida</taxon>
        <taxon>eudicotyledons</taxon>
        <taxon>Gunneridae</taxon>
        <taxon>Pentapetalae</taxon>
        <taxon>rosids</taxon>
        <taxon>malvids</taxon>
        <taxon>Malvales</taxon>
        <taxon>Malvaceae</taxon>
        <taxon>Malvoideae</taxon>
        <taxon>Hibiscus</taxon>
    </lineage>
</organism>
<feature type="domain" description="RNase H type-1" evidence="2">
    <location>
        <begin position="244"/>
        <end position="362"/>
    </location>
</feature>
<dbReference type="CDD" id="cd06222">
    <property type="entry name" value="RNase_H_like"/>
    <property type="match status" value="1"/>
</dbReference>
<dbReference type="InterPro" id="IPR012337">
    <property type="entry name" value="RNaseH-like_sf"/>
</dbReference>
<dbReference type="InterPro" id="IPR053151">
    <property type="entry name" value="RNase_H-like"/>
</dbReference>
<sequence>MTPSGSWDVALLLSLFPTPVAHRILSIRCPDTSDGVDFCYWRWHDRFTVREAYLKCMENSLDSSSTHWDAVWSLSVPQRVRVFLWLALRQKLMTNLERQRRNLCNNVSCSRCSFAESTTHVLRDCAHARQIWDAVCSGTVSSSFYTADLHTWLLLNLRSRNILAPLDVPWNILFGSVCWHIWKCRNEYVFAGSNSHPDSVALHSIIWARHYYTATVVPQRLPSPLHDASPCQWSPPPSPWICLNTDGGVCKSTNIAKAGGLFRDNCGTWIRGYGRCIGIADPLTAELWAIHDGLILAWDLGFEMLQVQSDCAKAISTLTASTVRKDSHALIRSIHSLCQRGWEVDFVWIPREANQVVDQLVKDLPQSQYERVCIDGPPAYMSDLLSRDIHGPPYSRGSA</sequence>
<evidence type="ECO:0000313" key="5">
    <source>
        <dbReference type="Proteomes" id="UP001396334"/>
    </source>
</evidence>
<dbReference type="SUPFAM" id="SSF53098">
    <property type="entry name" value="Ribonuclease H-like"/>
    <property type="match status" value="1"/>
</dbReference>
<dbReference type="InterPro" id="IPR044730">
    <property type="entry name" value="RNase_H-like_dom_plant"/>
</dbReference>
<dbReference type="Proteomes" id="UP001396334">
    <property type="component" value="Unassembled WGS sequence"/>
</dbReference>
<feature type="chain" id="PRO_5047325318" evidence="1">
    <location>
        <begin position="23"/>
        <end position="399"/>
    </location>
</feature>
<dbReference type="InterPro" id="IPR026960">
    <property type="entry name" value="RVT-Znf"/>
</dbReference>
<name>A0ABR2T595_9ROSI</name>
<keyword evidence="1" id="KW-0732">Signal</keyword>
<protein>
    <submittedName>
        <fullName evidence="4">Uncharacterized protein</fullName>
    </submittedName>
</protein>
<dbReference type="EMBL" id="JBBPBN010000009">
    <property type="protein sequence ID" value="KAK9032449.1"/>
    <property type="molecule type" value="Genomic_DNA"/>
</dbReference>
<feature type="signal peptide" evidence="1">
    <location>
        <begin position="1"/>
        <end position="22"/>
    </location>
</feature>
<accession>A0ABR2T595</accession>
<proteinExistence type="predicted"/>
<dbReference type="InterPro" id="IPR036397">
    <property type="entry name" value="RNaseH_sf"/>
</dbReference>
<keyword evidence="5" id="KW-1185">Reference proteome</keyword>
<evidence type="ECO:0000256" key="1">
    <source>
        <dbReference type="SAM" id="SignalP"/>
    </source>
</evidence>
<evidence type="ECO:0000259" key="3">
    <source>
        <dbReference type="Pfam" id="PF13966"/>
    </source>
</evidence>
<gene>
    <name evidence="4" type="ORF">V6N11_056713</name>
</gene>
<reference evidence="4 5" key="1">
    <citation type="journal article" date="2024" name="G3 (Bethesda)">
        <title>Genome assembly of Hibiscus sabdariffa L. provides insights into metabolisms of medicinal natural products.</title>
        <authorList>
            <person name="Kim T."/>
        </authorList>
    </citation>
    <scope>NUCLEOTIDE SEQUENCE [LARGE SCALE GENOMIC DNA]</scope>
    <source>
        <strain evidence="4">TK-2024</strain>
        <tissue evidence="4">Old leaves</tissue>
    </source>
</reference>
<comment type="caution">
    <text evidence="4">The sequence shown here is derived from an EMBL/GenBank/DDBJ whole genome shotgun (WGS) entry which is preliminary data.</text>
</comment>
<evidence type="ECO:0000259" key="2">
    <source>
        <dbReference type="Pfam" id="PF13456"/>
    </source>
</evidence>
<dbReference type="Gene3D" id="3.30.420.10">
    <property type="entry name" value="Ribonuclease H-like superfamily/Ribonuclease H"/>
    <property type="match status" value="1"/>
</dbReference>
<evidence type="ECO:0000313" key="4">
    <source>
        <dbReference type="EMBL" id="KAK9032449.1"/>
    </source>
</evidence>
<dbReference type="PANTHER" id="PTHR47723">
    <property type="entry name" value="OS05G0353850 PROTEIN"/>
    <property type="match status" value="1"/>
</dbReference>
<dbReference type="InterPro" id="IPR002156">
    <property type="entry name" value="RNaseH_domain"/>
</dbReference>
<dbReference type="Pfam" id="PF13456">
    <property type="entry name" value="RVT_3"/>
    <property type="match status" value="1"/>
</dbReference>
<dbReference type="Pfam" id="PF13966">
    <property type="entry name" value="zf-RVT"/>
    <property type="match status" value="1"/>
</dbReference>
<feature type="domain" description="Reverse transcriptase zinc-binding" evidence="3">
    <location>
        <begin position="47"/>
        <end position="132"/>
    </location>
</feature>